<sequence>MTFRKSERPTAYKANPKLQAKVSCSWSEVPACCYQWRYAVADAKSITDSMVDNDKSSDINKLFQGSGAKRTCEILRNQGLLKNEQIKVYLYSSVIDCGCSFAREAKNESGPSKSFACVLRPAANQSLVIHARGVSWPWPGPSPLDFWEPSDLSDWTEKKLEDGEGVYLGAEVAVKIPLSVDVEIHREQPVHVQGRSLVADRRPACRIPGRCLNPGPRRPAYRRWGTRPRARVPSPTYTDRPSPVCVHAWPRPRPRCTYVSIYSIL</sequence>
<evidence type="ECO:0000313" key="1">
    <source>
        <dbReference type="EnsemblPlants" id="ONIVA02G39660.2"/>
    </source>
</evidence>
<dbReference type="OMA" id="HARGVSW"/>
<organism evidence="1">
    <name type="scientific">Oryza nivara</name>
    <name type="common">Indian wild rice</name>
    <name type="synonym">Oryza sativa f. spontanea</name>
    <dbReference type="NCBI Taxonomy" id="4536"/>
    <lineage>
        <taxon>Eukaryota</taxon>
        <taxon>Viridiplantae</taxon>
        <taxon>Streptophyta</taxon>
        <taxon>Embryophyta</taxon>
        <taxon>Tracheophyta</taxon>
        <taxon>Spermatophyta</taxon>
        <taxon>Magnoliopsida</taxon>
        <taxon>Liliopsida</taxon>
        <taxon>Poales</taxon>
        <taxon>Poaceae</taxon>
        <taxon>BOP clade</taxon>
        <taxon>Oryzoideae</taxon>
        <taxon>Oryzeae</taxon>
        <taxon>Oryzinae</taxon>
        <taxon>Oryza</taxon>
    </lineage>
</organism>
<accession>A0A0E0GEP2</accession>
<evidence type="ECO:0000313" key="2">
    <source>
        <dbReference type="Proteomes" id="UP000006591"/>
    </source>
</evidence>
<proteinExistence type="predicted"/>
<protein>
    <submittedName>
        <fullName evidence="1">Uncharacterized protein</fullName>
    </submittedName>
</protein>
<dbReference type="Proteomes" id="UP000006591">
    <property type="component" value="Chromosome 2"/>
</dbReference>
<dbReference type="AlphaFoldDB" id="A0A0E0GEP2"/>
<keyword evidence="2" id="KW-1185">Reference proteome</keyword>
<reference evidence="1" key="1">
    <citation type="submission" date="2015-04" db="UniProtKB">
        <authorList>
            <consortium name="EnsemblPlants"/>
        </authorList>
    </citation>
    <scope>IDENTIFICATION</scope>
    <source>
        <strain evidence="1">SL10</strain>
    </source>
</reference>
<name>A0A0E0GEP2_ORYNI</name>
<dbReference type="EnsemblPlants" id="ONIVA02G39660.2">
    <property type="protein sequence ID" value="ONIVA02G39660.2"/>
    <property type="gene ID" value="ONIVA02G39660"/>
</dbReference>
<dbReference type="Gramene" id="ONIVA02G39660.2">
    <property type="protein sequence ID" value="ONIVA02G39660.2"/>
    <property type="gene ID" value="ONIVA02G39660"/>
</dbReference>
<reference evidence="1" key="2">
    <citation type="submission" date="2018-04" db="EMBL/GenBank/DDBJ databases">
        <title>OnivRS2 (Oryza nivara Reference Sequence Version 2).</title>
        <authorList>
            <person name="Zhang J."/>
            <person name="Kudrna D."/>
            <person name="Lee S."/>
            <person name="Talag J."/>
            <person name="Rajasekar S."/>
            <person name="Welchert J."/>
            <person name="Hsing Y.-I."/>
            <person name="Wing R.A."/>
        </authorList>
    </citation>
    <scope>NUCLEOTIDE SEQUENCE [LARGE SCALE GENOMIC DNA]</scope>
    <source>
        <strain evidence="1">SL10</strain>
    </source>
</reference>